<organism evidence="2">
    <name type="scientific">Rhizophora mucronata</name>
    <name type="common">Asiatic mangrove</name>
    <dbReference type="NCBI Taxonomy" id="61149"/>
    <lineage>
        <taxon>Eukaryota</taxon>
        <taxon>Viridiplantae</taxon>
        <taxon>Streptophyta</taxon>
        <taxon>Embryophyta</taxon>
        <taxon>Tracheophyta</taxon>
        <taxon>Spermatophyta</taxon>
        <taxon>Magnoliopsida</taxon>
        <taxon>eudicotyledons</taxon>
        <taxon>Gunneridae</taxon>
        <taxon>Pentapetalae</taxon>
        <taxon>rosids</taxon>
        <taxon>fabids</taxon>
        <taxon>Malpighiales</taxon>
        <taxon>Rhizophoraceae</taxon>
        <taxon>Rhizophora</taxon>
    </lineage>
</organism>
<accession>A0A2P2J6X0</accession>
<keyword evidence="1" id="KW-0472">Membrane</keyword>
<reference evidence="2" key="1">
    <citation type="submission" date="2018-02" db="EMBL/GenBank/DDBJ databases">
        <title>Rhizophora mucronata_Transcriptome.</title>
        <authorList>
            <person name="Meera S.P."/>
            <person name="Sreeshan A."/>
            <person name="Augustine A."/>
        </authorList>
    </citation>
    <scope>NUCLEOTIDE SEQUENCE</scope>
    <source>
        <tissue evidence="2">Leaf</tissue>
    </source>
</reference>
<name>A0A2P2J6X0_RHIMU</name>
<sequence length="55" mass="6306">MFLVQIRDTSIHFTSVRTGTGSMDYGKDTQSYILMKIWFTLLALVTLEQIGFSLM</sequence>
<evidence type="ECO:0000256" key="1">
    <source>
        <dbReference type="SAM" id="Phobius"/>
    </source>
</evidence>
<protein>
    <submittedName>
        <fullName evidence="2">Uncharacterized protein</fullName>
    </submittedName>
</protein>
<dbReference type="AlphaFoldDB" id="A0A2P2J6X0"/>
<proteinExistence type="predicted"/>
<evidence type="ECO:0000313" key="2">
    <source>
        <dbReference type="EMBL" id="MBW89208.1"/>
    </source>
</evidence>
<dbReference type="EMBL" id="GGEC01008725">
    <property type="protein sequence ID" value="MBW89208.1"/>
    <property type="molecule type" value="Transcribed_RNA"/>
</dbReference>
<feature type="transmembrane region" description="Helical" evidence="1">
    <location>
        <begin position="33"/>
        <end position="54"/>
    </location>
</feature>
<keyword evidence="1" id="KW-0812">Transmembrane</keyword>
<keyword evidence="1" id="KW-1133">Transmembrane helix</keyword>